<feature type="transmembrane region" description="Helical" evidence="23">
    <location>
        <begin position="1007"/>
        <end position="1030"/>
    </location>
</feature>
<dbReference type="Gene3D" id="3.40.190.10">
    <property type="entry name" value="Periplasmic binding protein-like II"/>
    <property type="match status" value="2"/>
</dbReference>
<dbReference type="InterPro" id="IPR019594">
    <property type="entry name" value="Glu/Gly-bd"/>
</dbReference>
<feature type="compositionally biased region" description="Polar residues" evidence="24">
    <location>
        <begin position="1264"/>
        <end position="1278"/>
    </location>
</feature>
<dbReference type="FunFam" id="3.40.190.10:FF:000066">
    <property type="entry name" value="Glutamate receptor ionotropic, NMDA 3A"/>
    <property type="match status" value="1"/>
</dbReference>
<dbReference type="GO" id="GO:0015276">
    <property type="term" value="F:ligand-gated monoatomic ion channel activity"/>
    <property type="evidence" value="ECO:0007669"/>
    <property type="project" value="InterPro"/>
</dbReference>
<evidence type="ECO:0000256" key="18">
    <source>
        <dbReference type="ARBA" id="ARBA00036239"/>
    </source>
</evidence>
<evidence type="ECO:0000256" key="19">
    <source>
        <dbReference type="ARBA" id="ARBA00036634"/>
    </source>
</evidence>
<keyword evidence="12 22" id="KW-1015">Disulfide bond</keyword>
<evidence type="ECO:0000256" key="21">
    <source>
        <dbReference type="PIRSR" id="PIRSR601508-2"/>
    </source>
</evidence>
<dbReference type="InterPro" id="IPR001320">
    <property type="entry name" value="Iontro_rcpt_C"/>
</dbReference>
<feature type="site" description="Crucial to convey clamshell closure to channel opening" evidence="21">
    <location>
        <position position="1038"/>
    </location>
</feature>
<keyword evidence="6" id="KW-0106">Calcium</keyword>
<evidence type="ECO:0000256" key="10">
    <source>
        <dbReference type="ARBA" id="ARBA00023065"/>
    </source>
</evidence>
<keyword evidence="4 23" id="KW-0812">Transmembrane</keyword>
<evidence type="ECO:0000256" key="13">
    <source>
        <dbReference type="ARBA" id="ARBA00023170"/>
    </source>
</evidence>
<evidence type="ECO:0000256" key="4">
    <source>
        <dbReference type="ARBA" id="ARBA00022692"/>
    </source>
</evidence>
<feature type="binding site" evidence="20">
    <location>
        <position position="1106"/>
    </location>
    <ligand>
        <name>L-glutamate</name>
        <dbReference type="ChEBI" id="CHEBI:29985"/>
    </ligand>
</feature>
<evidence type="ECO:0000313" key="27">
    <source>
        <dbReference type="EMBL" id="PWA26857.1"/>
    </source>
</evidence>
<comment type="similarity">
    <text evidence="23">Belongs to the glutamate-gated ion channel (TC 1.A.10.1) family.</text>
</comment>
<dbReference type="PRINTS" id="PR00177">
    <property type="entry name" value="NMDARECEPTOR"/>
</dbReference>
<feature type="region of interest" description="Disordered" evidence="24">
    <location>
        <begin position="1291"/>
        <end position="1317"/>
    </location>
</feature>
<keyword evidence="10 23" id="KW-0406">Ion transport</keyword>
<keyword evidence="11 23" id="KW-0472">Membrane</keyword>
<evidence type="ECO:0000256" key="24">
    <source>
        <dbReference type="SAM" id="MobiDB-lite"/>
    </source>
</evidence>
<feature type="region of interest" description="Disordered" evidence="24">
    <location>
        <begin position="151"/>
        <end position="224"/>
    </location>
</feature>
<proteinExistence type="inferred from homology"/>
<keyword evidence="9 23" id="KW-0770">Synapse</keyword>
<evidence type="ECO:0000256" key="12">
    <source>
        <dbReference type="ARBA" id="ARBA00023157"/>
    </source>
</evidence>
<evidence type="ECO:0000256" key="2">
    <source>
        <dbReference type="ARBA" id="ARBA00022448"/>
    </source>
</evidence>
<dbReference type="InterPro" id="IPR001508">
    <property type="entry name" value="Iono_Glu_rcpt_met"/>
</dbReference>
<keyword evidence="14" id="KW-0325">Glycoprotein</keyword>
<protein>
    <recommendedName>
        <fullName evidence="23">Glutamate receptor</fullName>
    </recommendedName>
</protein>
<feature type="compositionally biased region" description="Pro residues" evidence="24">
    <location>
        <begin position="1300"/>
        <end position="1315"/>
    </location>
</feature>
<feature type="binding site" evidence="20">
    <location>
        <position position="899"/>
    </location>
    <ligand>
        <name>L-glutamate</name>
        <dbReference type="ChEBI" id="CHEBI:29985"/>
    </ligand>
</feature>
<feature type="region of interest" description="Disordered" evidence="24">
    <location>
        <begin position="1255"/>
        <end position="1278"/>
    </location>
</feature>
<keyword evidence="17 23" id="KW-0407">Ion channel</keyword>
<feature type="domain" description="Ionotropic glutamate receptor L-glutamate and glycine-binding" evidence="26">
    <location>
        <begin position="830"/>
        <end position="883"/>
    </location>
</feature>
<dbReference type="InterPro" id="IPR015683">
    <property type="entry name" value="Ionotropic_Glu_rcpt"/>
</dbReference>
<feature type="region of interest" description="Disordered" evidence="24">
    <location>
        <begin position="1402"/>
        <end position="1445"/>
    </location>
</feature>
<evidence type="ECO:0000256" key="14">
    <source>
        <dbReference type="ARBA" id="ARBA00023180"/>
    </source>
</evidence>
<keyword evidence="8 23" id="KW-1133">Transmembrane helix</keyword>
<feature type="binding site" evidence="20">
    <location>
        <position position="894"/>
    </location>
    <ligand>
        <name>L-glutamate</name>
        <dbReference type="ChEBI" id="CHEBI:29985"/>
    </ligand>
</feature>
<keyword evidence="13 23" id="KW-0675">Receptor</keyword>
<evidence type="ECO:0000256" key="20">
    <source>
        <dbReference type="PIRSR" id="PIRSR601508-1"/>
    </source>
</evidence>
<evidence type="ECO:0000256" key="9">
    <source>
        <dbReference type="ARBA" id="ARBA00023018"/>
    </source>
</evidence>
<feature type="signal peptide" evidence="23">
    <location>
        <begin position="1"/>
        <end position="27"/>
    </location>
</feature>
<keyword evidence="5 23" id="KW-0732">Signal</keyword>
<keyword evidence="15 23" id="KW-0628">Postsynaptic cell membrane</keyword>
<evidence type="ECO:0000259" key="26">
    <source>
        <dbReference type="SMART" id="SM00918"/>
    </source>
</evidence>
<comment type="function">
    <text evidence="23">Receptor for glutamate that functions as a ligand-gated ion channel in the central nervous system and plays an important role in excitatory synaptic transmission. L-glutamate acts as an excitatory neurotransmitter at many synapses in the central nervous system.</text>
</comment>
<dbReference type="GO" id="GO:0038023">
    <property type="term" value="F:signaling receptor activity"/>
    <property type="evidence" value="ECO:0007669"/>
    <property type="project" value="InterPro"/>
</dbReference>
<accession>A0A315VU32</accession>
<evidence type="ECO:0000256" key="22">
    <source>
        <dbReference type="PIRSR" id="PIRSR601508-3"/>
    </source>
</evidence>
<dbReference type="Pfam" id="PF10613">
    <property type="entry name" value="Lig_chan-Glu_bd"/>
    <property type="match status" value="1"/>
</dbReference>
<evidence type="ECO:0000259" key="25">
    <source>
        <dbReference type="SMART" id="SM00079"/>
    </source>
</evidence>
<evidence type="ECO:0000256" key="11">
    <source>
        <dbReference type="ARBA" id="ARBA00023136"/>
    </source>
</evidence>
<feature type="transmembrane region" description="Helical" evidence="23">
    <location>
        <begin position="977"/>
        <end position="995"/>
    </location>
</feature>
<evidence type="ECO:0000256" key="3">
    <source>
        <dbReference type="ARBA" id="ARBA00022475"/>
    </source>
</evidence>
<keyword evidence="7" id="KW-0460">Magnesium</keyword>
<keyword evidence="2 23" id="KW-0813">Transport</keyword>
<feature type="chain" id="PRO_5027165587" description="Glutamate receptor" evidence="23">
    <location>
        <begin position="28"/>
        <end position="1445"/>
    </location>
</feature>
<gene>
    <name evidence="27" type="ORF">CCH79_00000724</name>
</gene>
<dbReference type="SMART" id="SM00918">
    <property type="entry name" value="Lig_chan-Glu_bd"/>
    <property type="match status" value="1"/>
</dbReference>
<dbReference type="STRING" id="33528.ENSGAFP00000006706"/>
<evidence type="ECO:0000256" key="17">
    <source>
        <dbReference type="ARBA" id="ARBA00023303"/>
    </source>
</evidence>
<evidence type="ECO:0000256" key="7">
    <source>
        <dbReference type="ARBA" id="ARBA00022842"/>
    </source>
</evidence>
<dbReference type="SMART" id="SM00079">
    <property type="entry name" value="PBPe"/>
    <property type="match status" value="1"/>
</dbReference>
<comment type="subcellular location">
    <subcellularLocation>
        <location evidence="1">Cell membrane</location>
        <topology evidence="1">Multi-pass membrane protein</topology>
    </subcellularLocation>
    <subcellularLocation>
        <location evidence="23">Postsynaptic cell membrane</location>
        <topology evidence="23">Multi-pass membrane protein</topology>
    </subcellularLocation>
</comment>
<dbReference type="Proteomes" id="UP000250572">
    <property type="component" value="Unassembled WGS sequence"/>
</dbReference>
<feature type="domain" description="Ionotropic glutamate receptor C-terminal" evidence="25">
    <location>
        <begin position="826"/>
        <end position="1171"/>
    </location>
</feature>
<evidence type="ECO:0000256" key="23">
    <source>
        <dbReference type="RuleBase" id="RU367118"/>
    </source>
</evidence>
<evidence type="ECO:0000313" key="28">
    <source>
        <dbReference type="Proteomes" id="UP000250572"/>
    </source>
</evidence>
<comment type="catalytic activity">
    <reaction evidence="18">
        <text>Na(+)(in) = Na(+)(out)</text>
        <dbReference type="Rhea" id="RHEA:34963"/>
        <dbReference type="ChEBI" id="CHEBI:29101"/>
    </reaction>
</comment>
<feature type="site" description="Interaction with the cone snail toxin Con-ikot-ikot" evidence="21">
    <location>
        <position position="1068"/>
    </location>
</feature>
<evidence type="ECO:0000256" key="15">
    <source>
        <dbReference type="ARBA" id="ARBA00023257"/>
    </source>
</evidence>
<keyword evidence="28" id="KW-1185">Reference proteome</keyword>
<feature type="transmembrane region" description="Helical" evidence="23">
    <location>
        <begin position="936"/>
        <end position="956"/>
    </location>
</feature>
<dbReference type="GO" id="GO:0045211">
    <property type="term" value="C:postsynaptic membrane"/>
    <property type="evidence" value="ECO:0007669"/>
    <property type="project" value="UniProtKB-SubCell"/>
</dbReference>
<dbReference type="EMBL" id="NHOQ01001156">
    <property type="protein sequence ID" value="PWA26857.1"/>
    <property type="molecule type" value="Genomic_DNA"/>
</dbReference>
<dbReference type="FunFam" id="3.40.190.10:FF:000045">
    <property type="entry name" value="Putative glutamate receptor ionotropic NMDA 3A"/>
    <property type="match status" value="1"/>
</dbReference>
<dbReference type="SUPFAM" id="SSF53850">
    <property type="entry name" value="Periplasmic binding protein-like II"/>
    <property type="match status" value="1"/>
</dbReference>
<dbReference type="Pfam" id="PF00060">
    <property type="entry name" value="Lig_chan"/>
    <property type="match status" value="1"/>
</dbReference>
<evidence type="ECO:0000256" key="16">
    <source>
        <dbReference type="ARBA" id="ARBA00023286"/>
    </source>
</evidence>
<keyword evidence="3 23" id="KW-1003">Cell membrane</keyword>
<keyword evidence="16 23" id="KW-1071">Ligand-gated ion channel</keyword>
<dbReference type="PANTHER" id="PTHR18966">
    <property type="entry name" value="IONOTROPIC GLUTAMATE RECEPTOR"/>
    <property type="match status" value="1"/>
</dbReference>
<evidence type="ECO:0000256" key="6">
    <source>
        <dbReference type="ARBA" id="ARBA00022837"/>
    </source>
</evidence>
<organism evidence="27 28">
    <name type="scientific">Gambusia affinis</name>
    <name type="common">Western mosquitofish</name>
    <name type="synonym">Heterandria affinis</name>
    <dbReference type="NCBI Taxonomy" id="33528"/>
    <lineage>
        <taxon>Eukaryota</taxon>
        <taxon>Metazoa</taxon>
        <taxon>Chordata</taxon>
        <taxon>Craniata</taxon>
        <taxon>Vertebrata</taxon>
        <taxon>Euteleostomi</taxon>
        <taxon>Actinopterygii</taxon>
        <taxon>Neopterygii</taxon>
        <taxon>Teleostei</taxon>
        <taxon>Neoteleostei</taxon>
        <taxon>Acanthomorphata</taxon>
        <taxon>Ovalentaria</taxon>
        <taxon>Atherinomorphae</taxon>
        <taxon>Cyprinodontiformes</taxon>
        <taxon>Poeciliidae</taxon>
        <taxon>Poeciliinae</taxon>
        <taxon>Gambusia</taxon>
    </lineage>
</organism>
<name>A0A315VU32_GAMAF</name>
<feature type="disulfide bond" evidence="22">
    <location>
        <begin position="1120"/>
        <end position="1174"/>
    </location>
</feature>
<feature type="compositionally biased region" description="Basic and acidic residues" evidence="24">
    <location>
        <begin position="211"/>
        <end position="222"/>
    </location>
</feature>
<evidence type="ECO:0000256" key="8">
    <source>
        <dbReference type="ARBA" id="ARBA00022989"/>
    </source>
</evidence>
<sequence>MKSSTFGDHLLLVRGFCLILRLNSLLSVSEEKRTTLTGAGAGAGAGEGAAAGLSGTLGAKAGGQQWHRRCGPAGGLLRGWTGDPAQLWSGDDEVDQDYDGDGCPVSASRHRGLAVSVPPTPCAHSHPQPCQVLKRIGHTVRVGALHVQPRLVSTAPGSSSEDAEGALQRDQPLELGKPAKTGAGALGYGNLRTRAATNNHRGTSKSKSQTKQRDGNPSKEDGLFSPRDSVLLAAEALNRAGLLPYNLSLEIVMAVGSALGELPAFSYSSTGIPEDEDPLSFLESVCHTVVVQGISAMLAFPRNRDELVKLEFVSLALQVPVVSVVQREFPRHSETVAAPPSQLLYYLLMMNGWWDFSIVLCQEWKINDFLVLIKNNSRFHLGTLVNLTKTTLPPLLSSLSSSAEATTTPVGVEVLHSSYSSPTVSSYSSNSTLKSDQQQGLMRQLEALREHSSTRGVVTFGCDIREVRRLWALATRMTLPEFHWVLGDSQNVAELRTDGLPLGLLAHGMMGSPSLEHYVQDSLEFVARAVGSAAQENPAMALIPGTTNCMDAQQSNGSSGEFLARLEEEVGGMMQIEMSREIWLERLSECGLDSVEESHGSRDAVERQITCSVVQLGDLTLQLLPKLSDSTYFAFLLRSDLLLHISTSFPGETDQLKKAGTLLIRVTGHLHRLTTMRADVLLELLGGVHQLVLLFLANTSFEGQSGFISKESQSQNIISEAHHYIWSLQLDPLGQPTWTRLGRWRRGRVLMDQGAWPNHQGSGSGGDWRRSARLHMRVVTLVEHPFVFTREVDGDGMCPAGQLCLDPLTNETSVLKGLFQKLAGHNGSVPTKLKKCCYGYCIDLLEKLAEDIGFTFDLYIVGDGKYGGYKNGRWTGLVGDLLSGAAHLAVTSFSINSARSQVIDFTSPFFSTSLGILVRTRDTAAPIGAFMWPLHWSMWLGIFVSLHVTAVFLTLYEWHSPFGMTPRGRNRNRVFSFSSALNVCYAILFGRTVAIKPPKCWTGRLLMNLWAIFCLFCLSTYTANLAAVMVGEKTYEQLSGIHDPKLHHPSQGFRFATVRESSAEDYVKKSFPEMHEYMRRYNVPATPDGIHHLKADPQKLDAFIMDKALLDYEVSIDADCKTLTVGKPFAIEGYGIGLPQNSPLTSNFSELVSQYKSDGFMDMLHDKWYKVVPCGKRSFAVTETLQMGIRHFSGLFVMLCVGVALSLLTTIAEHIVYKLVIPRVKEPRSKYWLHTSQRLHRALNSVFTDDKLPTVTKPEKRCNEGNNQSASWNPAESSHCNRRRFLPQDIQNDLEHPSPQDLPPPPSSHPHPPTLPLLEKHMPIVTTSNGRSDLLGRVLGQGQEGSGQTTTQCCGLGVGDGSLGQVGRNPLVQELSELEGQITAIKLQLQSALRRKRELERYQTENQQTNQTSPSQPSTHQSNQFCQYTQSHQQTNQHTNTLPDV</sequence>
<feature type="compositionally biased region" description="Low complexity" evidence="24">
    <location>
        <begin position="1404"/>
        <end position="1445"/>
    </location>
</feature>
<comment type="caution">
    <text evidence="27">The sequence shown here is derived from an EMBL/GenBank/DDBJ whole genome shotgun (WGS) entry which is preliminary data.</text>
</comment>
<feature type="binding site" evidence="20">
    <location>
        <position position="1062"/>
    </location>
    <ligand>
        <name>L-glutamate</name>
        <dbReference type="ChEBI" id="CHEBI:29985"/>
    </ligand>
</feature>
<comment type="catalytic activity">
    <reaction evidence="19">
        <text>Ca(2+)(in) = Ca(2+)(out)</text>
        <dbReference type="Rhea" id="RHEA:29671"/>
        <dbReference type="ChEBI" id="CHEBI:29108"/>
    </reaction>
</comment>
<evidence type="ECO:0000256" key="1">
    <source>
        <dbReference type="ARBA" id="ARBA00004651"/>
    </source>
</evidence>
<feature type="transmembrane region" description="Helical" evidence="23">
    <location>
        <begin position="1195"/>
        <end position="1217"/>
    </location>
</feature>
<evidence type="ECO:0000256" key="5">
    <source>
        <dbReference type="ARBA" id="ARBA00022729"/>
    </source>
</evidence>
<dbReference type="CDD" id="cd13720">
    <property type="entry name" value="PBP2_iGluR_NMDA_Nr3"/>
    <property type="match status" value="1"/>
</dbReference>
<reference evidence="27 28" key="1">
    <citation type="journal article" date="2018" name="G3 (Bethesda)">
        <title>A High-Quality Reference Genome for the Invasive Mosquitofish Gambusia affinis Using a Chicago Library.</title>
        <authorList>
            <person name="Hoffberg S.L."/>
            <person name="Troendle N.J."/>
            <person name="Glenn T.C."/>
            <person name="Mahmud O."/>
            <person name="Louha S."/>
            <person name="Chalopin D."/>
            <person name="Bennetzen J.L."/>
            <person name="Mauricio R."/>
        </authorList>
    </citation>
    <scope>NUCLEOTIDE SEQUENCE [LARGE SCALE GENOMIC DNA]</scope>
    <source>
        <strain evidence="27">NE01/NJP1002.9</strain>
        <tissue evidence="27">Muscle</tissue>
    </source>
</reference>